<gene>
    <name evidence="10" type="ORF">LOTGIDRAFT_120149</name>
</gene>
<feature type="transmembrane region" description="Helical" evidence="9">
    <location>
        <begin position="74"/>
        <end position="94"/>
    </location>
</feature>
<keyword evidence="7" id="KW-1015">Disulfide bond</keyword>
<feature type="binding site" evidence="6">
    <location>
        <position position="311"/>
    </location>
    <ligand>
        <name>Na(+)</name>
        <dbReference type="ChEBI" id="CHEBI:29101"/>
        <label>1</label>
    </ligand>
</feature>
<feature type="binding site" evidence="6">
    <location>
        <position position="343"/>
    </location>
    <ligand>
        <name>Na(+)</name>
        <dbReference type="ChEBI" id="CHEBI:29101"/>
        <label>1</label>
    </ligand>
</feature>
<feature type="transmembrane region" description="Helical" evidence="9">
    <location>
        <begin position="337"/>
        <end position="358"/>
    </location>
</feature>
<organism evidence="10 11">
    <name type="scientific">Lottia gigantea</name>
    <name type="common">Giant owl limpet</name>
    <dbReference type="NCBI Taxonomy" id="225164"/>
    <lineage>
        <taxon>Eukaryota</taxon>
        <taxon>Metazoa</taxon>
        <taxon>Spiralia</taxon>
        <taxon>Lophotrochozoa</taxon>
        <taxon>Mollusca</taxon>
        <taxon>Gastropoda</taxon>
        <taxon>Patellogastropoda</taxon>
        <taxon>Lottioidea</taxon>
        <taxon>Lottiidae</taxon>
        <taxon>Lottia</taxon>
    </lineage>
</organism>
<evidence type="ECO:0000256" key="3">
    <source>
        <dbReference type="ARBA" id="ARBA00022692"/>
    </source>
</evidence>
<evidence type="ECO:0000313" key="10">
    <source>
        <dbReference type="EMBL" id="ESO92910.1"/>
    </source>
</evidence>
<dbReference type="GO" id="GO:0046872">
    <property type="term" value="F:metal ion binding"/>
    <property type="evidence" value="ECO:0007669"/>
    <property type="project" value="UniProtKB-KW"/>
</dbReference>
<protein>
    <recommendedName>
        <fullName evidence="8">Transporter</fullName>
    </recommendedName>
</protein>
<dbReference type="EMBL" id="KB202014">
    <property type="protein sequence ID" value="ESO92910.1"/>
    <property type="molecule type" value="Genomic_DNA"/>
</dbReference>
<dbReference type="InterPro" id="IPR000175">
    <property type="entry name" value="Na/ntran_symport"/>
</dbReference>
<dbReference type="PANTHER" id="PTHR11616">
    <property type="entry name" value="SODIUM/CHLORIDE DEPENDENT TRANSPORTER"/>
    <property type="match status" value="1"/>
</dbReference>
<comment type="subcellular location">
    <subcellularLocation>
        <location evidence="1">Membrane</location>
        <topology evidence="1">Multi-pass membrane protein</topology>
    </subcellularLocation>
</comment>
<dbReference type="PROSITE" id="PS00610">
    <property type="entry name" value="NA_NEUROTRAN_SYMP_1"/>
    <property type="match status" value="1"/>
</dbReference>
<dbReference type="CTD" id="20231826"/>
<feature type="transmembrane region" description="Helical" evidence="9">
    <location>
        <begin position="394"/>
        <end position="417"/>
    </location>
</feature>
<evidence type="ECO:0000256" key="1">
    <source>
        <dbReference type="ARBA" id="ARBA00004141"/>
    </source>
</evidence>
<feature type="transmembrane region" description="Helical" evidence="9">
    <location>
        <begin position="300"/>
        <end position="325"/>
    </location>
</feature>
<accession>V4ACU7</accession>
<keyword evidence="3 8" id="KW-0812">Transmembrane</keyword>
<dbReference type="AlphaFoldDB" id="V4ACU7"/>
<dbReference type="KEGG" id="lgi:LOTGIDRAFT_120149"/>
<keyword evidence="4 9" id="KW-1133">Transmembrane helix</keyword>
<dbReference type="OrthoDB" id="6581954at2759"/>
<dbReference type="InterPro" id="IPR037272">
    <property type="entry name" value="SNS_sf"/>
</dbReference>
<feature type="transmembrane region" description="Helical" evidence="9">
    <location>
        <begin position="551"/>
        <end position="573"/>
    </location>
</feature>
<keyword evidence="6" id="KW-0915">Sodium</keyword>
<keyword evidence="11" id="KW-1185">Reference proteome</keyword>
<dbReference type="GO" id="GO:0015293">
    <property type="term" value="F:symporter activity"/>
    <property type="evidence" value="ECO:0007669"/>
    <property type="project" value="UniProtKB-KW"/>
</dbReference>
<proteinExistence type="inferred from homology"/>
<dbReference type="PRINTS" id="PR00176">
    <property type="entry name" value="NANEUSMPORT"/>
</dbReference>
<dbReference type="GO" id="GO:0035725">
    <property type="term" value="P:sodium ion transmembrane transport"/>
    <property type="evidence" value="ECO:0007669"/>
    <property type="project" value="TreeGrafter"/>
</dbReference>
<keyword evidence="6" id="KW-0479">Metal-binding</keyword>
<feature type="transmembrane region" description="Helical" evidence="9">
    <location>
        <begin position="225"/>
        <end position="243"/>
    </location>
</feature>
<dbReference type="GO" id="GO:0006865">
    <property type="term" value="P:amino acid transport"/>
    <property type="evidence" value="ECO:0007669"/>
    <property type="project" value="TreeGrafter"/>
</dbReference>
<feature type="disulfide bond" evidence="7">
    <location>
        <begin position="158"/>
        <end position="167"/>
    </location>
</feature>
<keyword evidence="2 8" id="KW-0813">Transport</keyword>
<evidence type="ECO:0000256" key="5">
    <source>
        <dbReference type="ARBA" id="ARBA00023136"/>
    </source>
</evidence>
<feature type="transmembrane region" description="Helical" evidence="9">
    <location>
        <begin position="255"/>
        <end position="276"/>
    </location>
</feature>
<keyword evidence="8" id="KW-0769">Symport</keyword>
<name>V4ACU7_LOTGI</name>
<keyword evidence="5 9" id="KW-0472">Membrane</keyword>
<sequence>MSLSDEDLEKRVKEKDSTKFITKNLNYDRVSEESFPERETWSNKFDFIISCVGAAVGFGNIWRFPYLCYKNGGGAFLVPYLIAVATVGFPVKFLEVAVGQYMRQGGIGMWNICPILKGVAICTSVFVFLEVSYYVMIFVWVLFYLGSSVDSPLAWSHCNNTWNTDSCFDGVGQPDVNITSTDFIVLNSTMNITDNITVSDKVDPSVEFWKYHVLEISKGLDEPGIIVWKLLVCLIVIYIILYFCVWKGIRWISKIAYVTAITPYIMLIILLIMGSLKEGAVDGIIFYLKPDIHKLADFKVWYAAFSQVLFSYCVGLNVLPALGSYNKFHTNSYSHTIIVATINSFTSLFSGFVIFTLLGHMAYLQQVPIDKVASSGPGLVFIVYPRALAELPAPQFWCFLFFLTLGLIGIDSAILLLEGFLVSIMDISKRLARRRELFLLVTIFGTFLCSLPMTTQGGMYVFQLVDYYLFGGILMMIICFMETIGIGWLYGADRFYDSLELMIGFRINFWIKICWIVITPVTILIFLFYQLVTIEGLEYDKTYVYPQWGNSIGICLAAMVVLFIPLYIIYELLVNRENLTIKQVI</sequence>
<dbReference type="GO" id="GO:0005886">
    <property type="term" value="C:plasma membrane"/>
    <property type="evidence" value="ECO:0007669"/>
    <property type="project" value="TreeGrafter"/>
</dbReference>
<dbReference type="Pfam" id="PF00209">
    <property type="entry name" value="SNF"/>
    <property type="match status" value="1"/>
</dbReference>
<dbReference type="PROSITE" id="PS50267">
    <property type="entry name" value="NA_NEUROTRAN_SYMP_3"/>
    <property type="match status" value="1"/>
</dbReference>
<evidence type="ECO:0000256" key="9">
    <source>
        <dbReference type="SAM" id="Phobius"/>
    </source>
</evidence>
<feature type="binding site" evidence="6">
    <location>
        <position position="411"/>
    </location>
    <ligand>
        <name>Na(+)</name>
        <dbReference type="ChEBI" id="CHEBI:29101"/>
        <label>1</label>
    </ligand>
</feature>
<dbReference type="OMA" id="FRINMWI"/>
<dbReference type="Proteomes" id="UP000030746">
    <property type="component" value="Unassembled WGS sequence"/>
</dbReference>
<feature type="binding site" evidence="6">
    <location>
        <position position="55"/>
    </location>
    <ligand>
        <name>Na(+)</name>
        <dbReference type="ChEBI" id="CHEBI:29101"/>
        <label>1</label>
    </ligand>
</feature>
<dbReference type="GeneID" id="20231826"/>
<dbReference type="SUPFAM" id="SSF161070">
    <property type="entry name" value="SNF-like"/>
    <property type="match status" value="1"/>
</dbReference>
<feature type="binding site" evidence="6">
    <location>
        <position position="53"/>
    </location>
    <ligand>
        <name>Na(+)</name>
        <dbReference type="ChEBI" id="CHEBI:29101"/>
        <label>1</label>
    </ligand>
</feature>
<evidence type="ECO:0000313" key="11">
    <source>
        <dbReference type="Proteomes" id="UP000030746"/>
    </source>
</evidence>
<feature type="transmembrane region" description="Helical" evidence="9">
    <location>
        <begin position="115"/>
        <end position="143"/>
    </location>
</feature>
<feature type="binding site" evidence="6">
    <location>
        <position position="412"/>
    </location>
    <ligand>
        <name>Na(+)</name>
        <dbReference type="ChEBI" id="CHEBI:29101"/>
        <label>1</label>
    </ligand>
</feature>
<feature type="transmembrane region" description="Helical" evidence="9">
    <location>
        <begin position="467"/>
        <end position="489"/>
    </location>
</feature>
<evidence type="ECO:0000256" key="6">
    <source>
        <dbReference type="PIRSR" id="PIRSR600175-1"/>
    </source>
</evidence>
<reference evidence="10 11" key="1">
    <citation type="journal article" date="2013" name="Nature">
        <title>Insights into bilaterian evolution from three spiralian genomes.</title>
        <authorList>
            <person name="Simakov O."/>
            <person name="Marletaz F."/>
            <person name="Cho S.J."/>
            <person name="Edsinger-Gonzales E."/>
            <person name="Havlak P."/>
            <person name="Hellsten U."/>
            <person name="Kuo D.H."/>
            <person name="Larsson T."/>
            <person name="Lv J."/>
            <person name="Arendt D."/>
            <person name="Savage R."/>
            <person name="Osoegawa K."/>
            <person name="de Jong P."/>
            <person name="Grimwood J."/>
            <person name="Chapman J.A."/>
            <person name="Shapiro H."/>
            <person name="Aerts A."/>
            <person name="Otillar R.P."/>
            <person name="Terry A.Y."/>
            <person name="Boore J.L."/>
            <person name="Grigoriev I.V."/>
            <person name="Lindberg D.R."/>
            <person name="Seaver E.C."/>
            <person name="Weisblat D.A."/>
            <person name="Putnam N.H."/>
            <person name="Rokhsar D.S."/>
        </authorList>
    </citation>
    <scope>NUCLEOTIDE SEQUENCE [LARGE SCALE GENOMIC DNA]</scope>
</reference>
<feature type="binding site" evidence="6">
    <location>
        <position position="60"/>
    </location>
    <ligand>
        <name>Na(+)</name>
        <dbReference type="ChEBI" id="CHEBI:29101"/>
        <label>1</label>
    </ligand>
</feature>
<evidence type="ECO:0000256" key="8">
    <source>
        <dbReference type="RuleBase" id="RU003732"/>
    </source>
</evidence>
<comment type="similarity">
    <text evidence="8">Belongs to the sodium:neurotransmitter symporter (SNF) (TC 2.A.22) family.</text>
</comment>
<dbReference type="RefSeq" id="XP_009056594.1">
    <property type="nucleotide sequence ID" value="XM_009058346.1"/>
</dbReference>
<feature type="binding site" evidence="6">
    <location>
        <position position="56"/>
    </location>
    <ligand>
        <name>Na(+)</name>
        <dbReference type="ChEBI" id="CHEBI:29101"/>
        <label>1</label>
    </ligand>
</feature>
<evidence type="ECO:0000256" key="7">
    <source>
        <dbReference type="PIRSR" id="PIRSR600175-2"/>
    </source>
</evidence>
<feature type="transmembrane region" description="Helical" evidence="9">
    <location>
        <begin position="509"/>
        <end position="531"/>
    </location>
</feature>
<feature type="transmembrane region" description="Helical" evidence="9">
    <location>
        <begin position="437"/>
        <end position="455"/>
    </location>
</feature>
<evidence type="ECO:0000256" key="2">
    <source>
        <dbReference type="ARBA" id="ARBA00022448"/>
    </source>
</evidence>
<dbReference type="HOGENOM" id="CLU_006855_9_5_1"/>
<evidence type="ECO:0000256" key="4">
    <source>
        <dbReference type="ARBA" id="ARBA00022989"/>
    </source>
</evidence>
<feature type="transmembrane region" description="Helical" evidence="9">
    <location>
        <begin position="45"/>
        <end position="62"/>
    </location>
</feature>
<dbReference type="PANTHER" id="PTHR11616:SF309">
    <property type="entry name" value="TRANSPORTER"/>
    <property type="match status" value="1"/>
</dbReference>